<feature type="transmembrane region" description="Helical" evidence="5">
    <location>
        <begin position="442"/>
        <end position="466"/>
    </location>
</feature>
<feature type="transmembrane region" description="Helical" evidence="5">
    <location>
        <begin position="40"/>
        <end position="60"/>
    </location>
</feature>
<evidence type="ECO:0000256" key="2">
    <source>
        <dbReference type="ARBA" id="ARBA00022692"/>
    </source>
</evidence>
<organism evidence="6 7">
    <name type="scientific">Elaphomyces granulatus</name>
    <dbReference type="NCBI Taxonomy" id="519963"/>
    <lineage>
        <taxon>Eukaryota</taxon>
        <taxon>Fungi</taxon>
        <taxon>Dikarya</taxon>
        <taxon>Ascomycota</taxon>
        <taxon>Pezizomycotina</taxon>
        <taxon>Eurotiomycetes</taxon>
        <taxon>Eurotiomycetidae</taxon>
        <taxon>Eurotiales</taxon>
        <taxon>Elaphomycetaceae</taxon>
        <taxon>Elaphomyces</taxon>
    </lineage>
</organism>
<feature type="transmembrane region" description="Helical" evidence="5">
    <location>
        <begin position="412"/>
        <end position="430"/>
    </location>
</feature>
<dbReference type="Pfam" id="PF13520">
    <property type="entry name" value="AA_permease_2"/>
    <property type="match status" value="1"/>
</dbReference>
<accession>A0A232LW45</accession>
<keyword evidence="7" id="KW-1185">Reference proteome</keyword>
<feature type="transmembrane region" description="Helical" evidence="5">
    <location>
        <begin position="126"/>
        <end position="151"/>
    </location>
</feature>
<feature type="transmembrane region" description="Helical" evidence="5">
    <location>
        <begin position="163"/>
        <end position="183"/>
    </location>
</feature>
<dbReference type="AlphaFoldDB" id="A0A232LW45"/>
<feature type="transmembrane region" description="Helical" evidence="5">
    <location>
        <begin position="72"/>
        <end position="94"/>
    </location>
</feature>
<dbReference type="PANTHER" id="PTHR11785">
    <property type="entry name" value="AMINO ACID TRANSPORTER"/>
    <property type="match status" value="1"/>
</dbReference>
<evidence type="ECO:0008006" key="8">
    <source>
        <dbReference type="Google" id="ProtNLM"/>
    </source>
</evidence>
<feature type="transmembrane region" description="Helical" evidence="5">
    <location>
        <begin position="528"/>
        <end position="552"/>
    </location>
</feature>
<gene>
    <name evidence="6" type="ORF">Egran_03858</name>
</gene>
<evidence type="ECO:0000313" key="7">
    <source>
        <dbReference type="Proteomes" id="UP000243515"/>
    </source>
</evidence>
<dbReference type="GO" id="GO:0016020">
    <property type="term" value="C:membrane"/>
    <property type="evidence" value="ECO:0007669"/>
    <property type="project" value="UniProtKB-SubCell"/>
</dbReference>
<dbReference type="Gene3D" id="1.20.1740.10">
    <property type="entry name" value="Amino acid/polyamine transporter I"/>
    <property type="match status" value="1"/>
</dbReference>
<feature type="transmembrane region" description="Helical" evidence="5">
    <location>
        <begin position="195"/>
        <end position="215"/>
    </location>
</feature>
<dbReference type="InterPro" id="IPR002293">
    <property type="entry name" value="AA/rel_permease1"/>
</dbReference>
<feature type="transmembrane region" description="Helical" evidence="5">
    <location>
        <begin position="486"/>
        <end position="508"/>
    </location>
</feature>
<dbReference type="PIRSF" id="PIRSF006060">
    <property type="entry name" value="AA_transporter"/>
    <property type="match status" value="1"/>
</dbReference>
<reference evidence="6 7" key="1">
    <citation type="journal article" date="2015" name="Environ. Microbiol.">
        <title>Metagenome sequence of Elaphomyces granulatus from sporocarp tissue reveals Ascomycota ectomycorrhizal fingerprints of genome expansion and a Proteobacteria-rich microbiome.</title>
        <authorList>
            <person name="Quandt C.A."/>
            <person name="Kohler A."/>
            <person name="Hesse C.N."/>
            <person name="Sharpton T.J."/>
            <person name="Martin F."/>
            <person name="Spatafora J.W."/>
        </authorList>
    </citation>
    <scope>NUCLEOTIDE SEQUENCE [LARGE SCALE GENOMIC DNA]</scope>
    <source>
        <strain evidence="6 7">OSC145934</strain>
    </source>
</reference>
<keyword evidence="3 5" id="KW-1133">Transmembrane helix</keyword>
<dbReference type="OrthoDB" id="5982228at2759"/>
<dbReference type="Proteomes" id="UP000243515">
    <property type="component" value="Unassembled WGS sequence"/>
</dbReference>
<evidence type="ECO:0000256" key="5">
    <source>
        <dbReference type="SAM" id="Phobius"/>
    </source>
</evidence>
<name>A0A232LW45_9EURO</name>
<feature type="transmembrane region" description="Helical" evidence="5">
    <location>
        <begin position="260"/>
        <end position="277"/>
    </location>
</feature>
<comment type="caution">
    <text evidence="6">The sequence shown here is derived from an EMBL/GenBank/DDBJ whole genome shotgun (WGS) entry which is preliminary data.</text>
</comment>
<keyword evidence="2 5" id="KW-0812">Transmembrane</keyword>
<evidence type="ECO:0000256" key="1">
    <source>
        <dbReference type="ARBA" id="ARBA00004141"/>
    </source>
</evidence>
<dbReference type="InterPro" id="IPR050598">
    <property type="entry name" value="AminoAcid_Transporter"/>
</dbReference>
<dbReference type="EMBL" id="NPHW01004143">
    <property type="protein sequence ID" value="OXV08379.1"/>
    <property type="molecule type" value="Genomic_DNA"/>
</dbReference>
<protein>
    <recommendedName>
        <fullName evidence="8">Amino acid permease/ SLC12A domain-containing protein</fullName>
    </recommendedName>
</protein>
<feature type="transmembrane region" description="Helical" evidence="5">
    <location>
        <begin position="357"/>
        <end position="378"/>
    </location>
</feature>
<keyword evidence="4 5" id="KW-0472">Membrane</keyword>
<dbReference type="PANTHER" id="PTHR11785:SF353">
    <property type="entry name" value="METHIONINE TRANSPORTER (EUROFUNG)"/>
    <property type="match status" value="1"/>
</dbReference>
<evidence type="ECO:0000256" key="4">
    <source>
        <dbReference type="ARBA" id="ARBA00023136"/>
    </source>
</evidence>
<proteinExistence type="predicted"/>
<evidence type="ECO:0000256" key="3">
    <source>
        <dbReference type="ARBA" id="ARBA00022989"/>
    </source>
</evidence>
<dbReference type="GO" id="GO:0015179">
    <property type="term" value="F:L-amino acid transmembrane transporter activity"/>
    <property type="evidence" value="ECO:0007669"/>
    <property type="project" value="TreeGrafter"/>
</dbReference>
<evidence type="ECO:0000313" key="6">
    <source>
        <dbReference type="EMBL" id="OXV08379.1"/>
    </source>
</evidence>
<comment type="subcellular location">
    <subcellularLocation>
        <location evidence="1">Membrane</location>
        <topology evidence="1">Multi-pass membrane protein</topology>
    </subcellularLocation>
</comment>
<feature type="transmembrane region" description="Helical" evidence="5">
    <location>
        <begin position="298"/>
        <end position="319"/>
    </location>
</feature>
<sequence>MQNQGRPSSPDISDEDRAYLDARQNPHQIANRITRGTQRLGYYTVVCFILNRVIGTGIFLSPGTVFIGTQSVGISLLFWIFGAINAIAVSYLYIEFGLNIPRYDKAPVPRNGGELNYLNYLIKRPVFLATCLFGITFILLGSTAGNAISFADNILPSMPGRNAAVVGIAVGAVTFSCLIHGTWRRGGILLNNFIASIKVLIICIFPVLAVCALAGVKHSNTQDLTCMTNATNCLTNSKNAITSDFTMAITHPFDDTRPSWYGWPNAFLSVIFAYGGFNQANYVLGEIDRPRQVFPKAVKTAVALVVVLYITVNISYMIVLTKDQLTSLTEAGTVAPDGSVALVAFANFIRCDKARQLFAAFTAIASLGNIIVMTFTAARVKQEIAKEGILPFAKFFGESLPKDELNLRSEPIPVGALLLHWSITVLLILATSPKDQSSSYRLLTALLSYAVEAFFSIVLGIGMLYLRFTRTSSGGRWRDKSSSNHVISIISAVITIVANTFPIVAAWIPPVTGLSTCIADKLSTYQWYVIATVGWSVLVCSVIYWLVFRFVLPRFGNRRGMVFVVEREPFLHSEHGYYVQYHEIVTFSWVAERRSPVAEYQLVERPPLT</sequence>